<accession>A0A9Y2MX45</accession>
<dbReference type="Pfam" id="PF03816">
    <property type="entry name" value="LytR_cpsA_psr"/>
    <property type="match status" value="1"/>
</dbReference>
<dbReference type="AlphaFoldDB" id="A0A9Y2MX45"/>
<reference evidence="6 7" key="1">
    <citation type="submission" date="2023-06" db="EMBL/GenBank/DDBJ databases">
        <authorList>
            <person name="Oyuntsetseg B."/>
            <person name="Kim S.B."/>
        </authorList>
    </citation>
    <scope>NUCLEOTIDE SEQUENCE [LARGE SCALE GENOMIC DNA]</scope>
    <source>
        <strain evidence="6 7">2-15</strain>
    </source>
</reference>
<feature type="transmembrane region" description="Helical" evidence="3">
    <location>
        <begin position="12"/>
        <end position="32"/>
    </location>
</feature>
<dbReference type="NCBIfam" id="TIGR00350">
    <property type="entry name" value="lytR_cpsA_psr"/>
    <property type="match status" value="1"/>
</dbReference>
<evidence type="ECO:0000259" key="5">
    <source>
        <dbReference type="Pfam" id="PF13399"/>
    </source>
</evidence>
<organism evidence="6 7">
    <name type="scientific">Amycolatopsis carbonis</name>
    <dbReference type="NCBI Taxonomy" id="715471"/>
    <lineage>
        <taxon>Bacteria</taxon>
        <taxon>Bacillati</taxon>
        <taxon>Actinomycetota</taxon>
        <taxon>Actinomycetes</taxon>
        <taxon>Pseudonocardiales</taxon>
        <taxon>Pseudonocardiaceae</taxon>
        <taxon>Amycolatopsis</taxon>
    </lineage>
</organism>
<dbReference type="Proteomes" id="UP001236014">
    <property type="component" value="Chromosome"/>
</dbReference>
<dbReference type="EMBL" id="CP127294">
    <property type="protein sequence ID" value="WIX81896.1"/>
    <property type="molecule type" value="Genomic_DNA"/>
</dbReference>
<keyword evidence="3" id="KW-1133">Transmembrane helix</keyword>
<evidence type="ECO:0000256" key="1">
    <source>
        <dbReference type="ARBA" id="ARBA00006068"/>
    </source>
</evidence>
<evidence type="ECO:0000313" key="6">
    <source>
        <dbReference type="EMBL" id="WIX81896.1"/>
    </source>
</evidence>
<name>A0A9Y2MX45_9PSEU</name>
<feature type="domain" description="Cell envelope-related transcriptional attenuator" evidence="4">
    <location>
        <begin position="97"/>
        <end position="265"/>
    </location>
</feature>
<dbReference type="Gene3D" id="3.30.70.2390">
    <property type="match status" value="1"/>
</dbReference>
<evidence type="ECO:0000259" key="4">
    <source>
        <dbReference type="Pfam" id="PF03816"/>
    </source>
</evidence>
<dbReference type="KEGG" id="acab:QRX50_14605"/>
<gene>
    <name evidence="6" type="ORF">QRX50_14605</name>
</gene>
<keyword evidence="3" id="KW-0812">Transmembrane</keyword>
<evidence type="ECO:0000256" key="2">
    <source>
        <dbReference type="SAM" id="MobiDB-lite"/>
    </source>
</evidence>
<evidence type="ECO:0000313" key="7">
    <source>
        <dbReference type="Proteomes" id="UP001236014"/>
    </source>
</evidence>
<dbReference type="Pfam" id="PF13399">
    <property type="entry name" value="LytR_C"/>
    <property type="match status" value="1"/>
</dbReference>
<dbReference type="RefSeq" id="WP_285972477.1">
    <property type="nucleotide sequence ID" value="NZ_CP127294.1"/>
</dbReference>
<comment type="similarity">
    <text evidence="1">Belongs to the LytR/CpsA/Psr (LCP) family.</text>
</comment>
<sequence>MRRTKASGPLRAAQVVVVVVSLLVLGGTGYAWSTLQSLTDGLTRADVITGADQPPLGEQNILMVGLDTRTDAQGNPLPADVLSQLHAGGADDGGDTTDTMIVIHIPAGGGQATAISIPRDSYVQVAGGYGKHKINSAYTYGLVAEKNKLVAQGESGAQVETDSAQAGAKTAIDTVQQFTGLTITHYAAVNLAGFYYLSEAVGGVPVCLSKAVHDSYSGANFAAGPQSVGGAKALQFVRQRHGLPNGDLDRIKRQQVFMASMAKTILSAGTLADPGKLDNLITAVKKAVVVDSGWDIVGFAQQLHGMSAGALKFVTVPVVNISLKTPSDGDAVEVDPDQVQQFVRQQLGTPATSSSNAPAAPGDSSLSQYTVDVRNASDTSGLAANVADKLAAAGYGKGTVANATTRKMSIVFYGHSQKTEATQIAKTLGGIAVSPDSSLDKDHFRVFLGKDYEDSSGSSSTGGAPQVHPAAFVSPAPAQAPPPITGDGVPCVN</sequence>
<keyword evidence="3" id="KW-0472">Membrane</keyword>
<dbReference type="PANTHER" id="PTHR33392:SF6">
    <property type="entry name" value="POLYISOPRENYL-TEICHOIC ACID--PEPTIDOGLYCAN TEICHOIC ACID TRANSFERASE TAGU"/>
    <property type="match status" value="1"/>
</dbReference>
<dbReference type="InterPro" id="IPR004474">
    <property type="entry name" value="LytR_CpsA_psr"/>
</dbReference>
<feature type="region of interest" description="Disordered" evidence="2">
    <location>
        <begin position="455"/>
        <end position="493"/>
    </location>
</feature>
<dbReference type="Gene3D" id="3.40.630.190">
    <property type="entry name" value="LCP protein"/>
    <property type="match status" value="1"/>
</dbReference>
<feature type="domain" description="LytR/CpsA/Psr regulator C-terminal" evidence="5">
    <location>
        <begin position="368"/>
        <end position="452"/>
    </location>
</feature>
<dbReference type="InterPro" id="IPR050922">
    <property type="entry name" value="LytR/CpsA/Psr_CW_biosynth"/>
</dbReference>
<protein>
    <submittedName>
        <fullName evidence="6">LCP family protein</fullName>
    </submittedName>
</protein>
<keyword evidence="7" id="KW-1185">Reference proteome</keyword>
<dbReference type="PANTHER" id="PTHR33392">
    <property type="entry name" value="POLYISOPRENYL-TEICHOIC ACID--PEPTIDOGLYCAN TEICHOIC ACID TRANSFERASE TAGU"/>
    <property type="match status" value="1"/>
</dbReference>
<proteinExistence type="inferred from homology"/>
<evidence type="ECO:0000256" key="3">
    <source>
        <dbReference type="SAM" id="Phobius"/>
    </source>
</evidence>
<dbReference type="InterPro" id="IPR027381">
    <property type="entry name" value="LytR/CpsA/Psr_C"/>
</dbReference>